<dbReference type="InterPro" id="IPR036812">
    <property type="entry name" value="NAD(P)_OxRdtase_dom_sf"/>
</dbReference>
<proteinExistence type="inferred from homology"/>
<feature type="active site" description="Proton donor" evidence="4">
    <location>
        <position position="55"/>
    </location>
</feature>
<dbReference type="SUPFAM" id="SSF51430">
    <property type="entry name" value="NAD(P)-linked oxidoreductase"/>
    <property type="match status" value="1"/>
</dbReference>
<evidence type="ECO:0000256" key="1">
    <source>
        <dbReference type="ARBA" id="ARBA00007905"/>
    </source>
</evidence>
<dbReference type="EMBL" id="MFUW01000006">
    <property type="protein sequence ID" value="OGI90801.1"/>
    <property type="molecule type" value="Genomic_DNA"/>
</dbReference>
<dbReference type="Proteomes" id="UP000176814">
    <property type="component" value="Unassembled WGS sequence"/>
</dbReference>
<keyword evidence="2" id="KW-0521">NADP</keyword>
<evidence type="ECO:0000256" key="3">
    <source>
        <dbReference type="ARBA" id="ARBA00023002"/>
    </source>
</evidence>
<dbReference type="PIRSF" id="PIRSF000097">
    <property type="entry name" value="AKR"/>
    <property type="match status" value="1"/>
</dbReference>
<accession>A0A1F6X9W2</accession>
<organism evidence="8 9">
    <name type="scientific">Candidatus Nomurabacteria bacterium RIFCSPLOWO2_01_FULL_40_15</name>
    <dbReference type="NCBI Taxonomy" id="1801772"/>
    <lineage>
        <taxon>Bacteria</taxon>
        <taxon>Candidatus Nomuraibacteriota</taxon>
    </lineage>
</organism>
<comment type="caution">
    <text evidence="8">The sequence shown here is derived from an EMBL/GenBank/DDBJ whole genome shotgun (WGS) entry which is preliminary data.</text>
</comment>
<dbReference type="Pfam" id="PF00248">
    <property type="entry name" value="Aldo_ket_red"/>
    <property type="match status" value="1"/>
</dbReference>
<reference evidence="8 9" key="1">
    <citation type="journal article" date="2016" name="Nat. Commun.">
        <title>Thousands of microbial genomes shed light on interconnected biogeochemical processes in an aquifer system.</title>
        <authorList>
            <person name="Anantharaman K."/>
            <person name="Brown C.T."/>
            <person name="Hug L.A."/>
            <person name="Sharon I."/>
            <person name="Castelle C.J."/>
            <person name="Probst A.J."/>
            <person name="Thomas B.C."/>
            <person name="Singh A."/>
            <person name="Wilkins M.J."/>
            <person name="Karaoz U."/>
            <person name="Brodie E.L."/>
            <person name="Williams K.H."/>
            <person name="Hubbard S.S."/>
            <person name="Banfield J.F."/>
        </authorList>
    </citation>
    <scope>NUCLEOTIDE SEQUENCE [LARGE SCALE GENOMIC DNA]</scope>
</reference>
<dbReference type="InterPro" id="IPR023210">
    <property type="entry name" value="NADP_OxRdtase_dom"/>
</dbReference>
<dbReference type="CDD" id="cd19071">
    <property type="entry name" value="AKR_AKR1-5-like"/>
    <property type="match status" value="1"/>
</dbReference>
<evidence type="ECO:0000259" key="7">
    <source>
        <dbReference type="Pfam" id="PF00248"/>
    </source>
</evidence>
<evidence type="ECO:0000313" key="8">
    <source>
        <dbReference type="EMBL" id="OGI90801.1"/>
    </source>
</evidence>
<comment type="similarity">
    <text evidence="1">Belongs to the aldo/keto reductase family.</text>
</comment>
<dbReference type="InterPro" id="IPR018170">
    <property type="entry name" value="Aldo/ket_reductase_CS"/>
</dbReference>
<keyword evidence="3" id="KW-0560">Oxidoreductase</keyword>
<evidence type="ECO:0000256" key="6">
    <source>
        <dbReference type="PIRSR" id="PIRSR000097-3"/>
    </source>
</evidence>
<dbReference type="Gene3D" id="3.20.20.100">
    <property type="entry name" value="NADP-dependent oxidoreductase domain"/>
    <property type="match status" value="1"/>
</dbReference>
<evidence type="ECO:0000256" key="5">
    <source>
        <dbReference type="PIRSR" id="PIRSR000097-2"/>
    </source>
</evidence>
<dbReference type="PANTHER" id="PTHR43827:SF3">
    <property type="entry name" value="NADP-DEPENDENT OXIDOREDUCTASE DOMAIN-CONTAINING PROTEIN"/>
    <property type="match status" value="1"/>
</dbReference>
<dbReference type="GO" id="GO:0016616">
    <property type="term" value="F:oxidoreductase activity, acting on the CH-OH group of donors, NAD or NADP as acceptor"/>
    <property type="evidence" value="ECO:0007669"/>
    <property type="project" value="UniProtKB-ARBA"/>
</dbReference>
<dbReference type="PROSITE" id="PS00062">
    <property type="entry name" value="ALDOKETO_REDUCTASE_2"/>
    <property type="match status" value="1"/>
</dbReference>
<dbReference type="FunFam" id="3.20.20.100:FF:000015">
    <property type="entry name" value="Oxidoreductase, aldo/keto reductase family"/>
    <property type="match status" value="1"/>
</dbReference>
<evidence type="ECO:0000256" key="2">
    <source>
        <dbReference type="ARBA" id="ARBA00022857"/>
    </source>
</evidence>
<dbReference type="PROSITE" id="PS00798">
    <property type="entry name" value="ALDOKETO_REDUCTASE_1"/>
    <property type="match status" value="1"/>
</dbReference>
<evidence type="ECO:0000313" key="9">
    <source>
        <dbReference type="Proteomes" id="UP000176814"/>
    </source>
</evidence>
<feature type="binding site" evidence="5">
    <location>
        <position position="113"/>
    </location>
    <ligand>
        <name>substrate</name>
    </ligand>
</feature>
<sequence length="284" mass="32485">MNKLNLNSKIILNNGLKMPIIGFGTYKITEGEDIEHAVKSALDVGYRLIDTAKIYRNEEGVGRAIKESGIKREEIFITTKLWNPDQGYESALRAIDESLAKLGLSYVDLYLVHWPTASEDVSVSLNKREETWRAMEEIYKSGKAKAVGVSNYTITHLEEMKKYATILPAVNQVEFHPFLYQEELLNYCQQNDIILNAYRPITNGKKLNNKIIEDIAKKHDKSSAQVLLRWSLQHGCIAIPKSVHKNHIKENLNIFDFELSREDMEKLDTLNENLHLSPDPNNIS</sequence>
<evidence type="ECO:0000256" key="4">
    <source>
        <dbReference type="PIRSR" id="PIRSR000097-1"/>
    </source>
</evidence>
<dbReference type="PRINTS" id="PR00069">
    <property type="entry name" value="ALDKETRDTASE"/>
</dbReference>
<feature type="domain" description="NADP-dependent oxidoreductase" evidence="7">
    <location>
        <begin position="21"/>
        <end position="271"/>
    </location>
</feature>
<dbReference type="AlphaFoldDB" id="A0A1F6X9W2"/>
<feature type="site" description="Lowers pKa of active site Tyr" evidence="6">
    <location>
        <position position="80"/>
    </location>
</feature>
<dbReference type="InterPro" id="IPR020471">
    <property type="entry name" value="AKR"/>
</dbReference>
<name>A0A1F6X9W2_9BACT</name>
<dbReference type="PANTHER" id="PTHR43827">
    <property type="entry name" value="2,5-DIKETO-D-GLUCONIC ACID REDUCTASE"/>
    <property type="match status" value="1"/>
</dbReference>
<protein>
    <submittedName>
        <fullName evidence="8">Glyoxal reductase</fullName>
    </submittedName>
</protein>
<gene>
    <name evidence="8" type="ORF">A2911_01885</name>
</gene>